<feature type="signal peptide" evidence="1">
    <location>
        <begin position="1"/>
        <end position="20"/>
    </location>
</feature>
<keyword evidence="4" id="KW-1185">Reference proteome</keyword>
<dbReference type="Proteomes" id="UP000245429">
    <property type="component" value="Chromosome"/>
</dbReference>
<evidence type="ECO:0000313" key="4">
    <source>
        <dbReference type="Proteomes" id="UP000245429"/>
    </source>
</evidence>
<feature type="chain" id="PRO_5016014333" description="IgGFc-binding protein N-terminal domain-containing protein" evidence="1">
    <location>
        <begin position="21"/>
        <end position="1176"/>
    </location>
</feature>
<evidence type="ECO:0000259" key="2">
    <source>
        <dbReference type="Pfam" id="PF17517"/>
    </source>
</evidence>
<feature type="domain" description="IgGFc-binding protein N-terminal" evidence="2">
    <location>
        <begin position="142"/>
        <end position="452"/>
    </location>
</feature>
<reference evidence="3 4" key="1">
    <citation type="submission" date="2018-05" db="EMBL/GenBank/DDBJ databases">
        <title>Flavobacterium sp. MEBiC07310.</title>
        <authorList>
            <person name="Baek K."/>
        </authorList>
    </citation>
    <scope>NUCLEOTIDE SEQUENCE [LARGE SCALE GENOMIC DNA]</scope>
    <source>
        <strain evidence="3 4">MEBiC07310</strain>
    </source>
</reference>
<dbReference type="RefSeq" id="WP_109568772.1">
    <property type="nucleotide sequence ID" value="NZ_CP029463.1"/>
</dbReference>
<dbReference type="NCBIfam" id="TIGR04131">
    <property type="entry name" value="Bac_Flav_CTERM"/>
    <property type="match status" value="1"/>
</dbReference>
<dbReference type="Pfam" id="PF13585">
    <property type="entry name" value="CHU_C"/>
    <property type="match status" value="1"/>
</dbReference>
<dbReference type="Pfam" id="PF17517">
    <property type="entry name" value="IgGFc_binding"/>
    <property type="match status" value="1"/>
</dbReference>
<sequence>MMKRIFFLLLVSFFAINSFSQLSNKHWIPPLYANETMSTNLVKDHYIYLSTPEPTPFPVTIKAGNGVPINGSPFTISQGNPVRIKIGDDQPSLMMLDISQVGSVVANRGLILEGQYDFYVSFRVRADNHAEILASKGRTGAGTVFRLGSLPQTSGGSIRNFVTSFMATEDNTTVVLSDYDVNVSFILGNTTFSAPSQTFVLNKGESVVVSGEVSTSFSTSVNRVGFIGALLTSDKPIVVNTGNLTGGMLSDSAGQDFNLDQIVPLEQVGKEYIVMKGNGSDSTEHPLIIAHEDNTEIRLNGSPTPVATIDAGEYYLVPTSYFLGSASNFNMLIQTSKPSFVYQIIGGSLSDATSGFFFIPPLSCFWQKSVDLIPDVDRIGNTAYTGGILVATESFVNGDPSNPTVVTINGVPVSANSVAVTGNPNWKTYRIDNLTGDTEVSSTGALAVGVFGASGAAGYGGYFSGFGSVPSNRTMDVCSGTTIDLFDEIPGNPETNGTWDYNGTPKADGLFDPTIDLPGDYSYHFSKTCDGITRFYDITITVNSIVPGPSAGASSVQNLCQVNESIDLTSFLGTNITSGGTWTYNGTPRNPDNGDFNPTIDLPGLYTYTVSDVNGICDPVSATVTVNIVSSPDALTVTSYEICDTDNDGDDTNGYATFLLDTKNAEIIGNQTDILSVQFYETMIDAENNMPPLSNSYYSNSKTIYFRITNNNGCYEIGTLDLAVNPLPVSVSEITLKQCDTDTDAITNFNLIQANSQISTDSDVVFTYHNSLSGAEGQTDYVADDTNYTAANGSEVWVRIENDYGCYRTAKVNLIVSATTVAQSFSFPLEECDDYLDANDPDDDGIDYFDLTQIEATLISQFPSNQSYTFSYYENETDALIEQNSIQDITNFRNTVPDYQEIWVRMESNLYECAALGPFLKLIVNPLPDTDLGDNFFLCVDPQTGSGSQVIDATPATSGNYAYQWSSDIVGLDLTNEVGSQYVVTEEGTYTVIVTNLDTSCSYTDQITTTYSSEPVSFTAEVITPPFSAGTATIVGAAEGGYGIYEYSIDLVNWQTNPTFTDLPNGNYTIYVKDIQGCGELLSVSNLNAITYPNYFTPNGDGYNDTWNIKGLSEYDAKIYIFDRYGKLIKQISTNGEGWNGTYNGQPLPSTDYWFRVDYVVNGTSQEFKAHFSLKR</sequence>
<proteinExistence type="predicted"/>
<dbReference type="EMBL" id="CP029463">
    <property type="protein sequence ID" value="AWM13403.1"/>
    <property type="molecule type" value="Genomic_DNA"/>
</dbReference>
<protein>
    <recommendedName>
        <fullName evidence="2">IgGFc-binding protein N-terminal domain-containing protein</fullName>
    </recommendedName>
</protein>
<accession>A0A2U8QTB7</accession>
<dbReference type="AlphaFoldDB" id="A0A2U8QTB7"/>
<keyword evidence="1" id="KW-0732">Signal</keyword>
<evidence type="ECO:0000256" key="1">
    <source>
        <dbReference type="SAM" id="SignalP"/>
    </source>
</evidence>
<name>A0A2U8QTB7_9FLAO</name>
<dbReference type="InterPro" id="IPR035234">
    <property type="entry name" value="IgGFc-bd_N"/>
</dbReference>
<gene>
    <name evidence="3" type="ORF">DI487_05705</name>
</gene>
<evidence type="ECO:0000313" key="3">
    <source>
        <dbReference type="EMBL" id="AWM13403.1"/>
    </source>
</evidence>
<organism evidence="3 4">
    <name type="scientific">Flavobacterium sediminis</name>
    <dbReference type="NCBI Taxonomy" id="2201181"/>
    <lineage>
        <taxon>Bacteria</taxon>
        <taxon>Pseudomonadati</taxon>
        <taxon>Bacteroidota</taxon>
        <taxon>Flavobacteriia</taxon>
        <taxon>Flavobacteriales</taxon>
        <taxon>Flavobacteriaceae</taxon>
        <taxon>Flavobacterium</taxon>
    </lineage>
</organism>
<dbReference type="OrthoDB" id="9765926at2"/>
<dbReference type="KEGG" id="fse:DI487_05705"/>
<dbReference type="InterPro" id="IPR026341">
    <property type="entry name" value="T9SS_type_B"/>
</dbReference>